<accession>A0A399E9Q3</accession>
<gene>
    <name evidence="1" type="ORF">Mcate_00126</name>
</gene>
<sequence>MIHRTPDHSAKSCFAGPWDSSLPVPVGYANQGIEEPHLHAQMYEGQGVGL</sequence>
<name>A0A399E9Q3_9DEIN</name>
<evidence type="ECO:0000313" key="2">
    <source>
        <dbReference type="Proteomes" id="UP000266089"/>
    </source>
</evidence>
<comment type="caution">
    <text evidence="1">The sequence shown here is derived from an EMBL/GenBank/DDBJ whole genome shotgun (WGS) entry which is preliminary data.</text>
</comment>
<dbReference type="Proteomes" id="UP000266089">
    <property type="component" value="Unassembled WGS sequence"/>
</dbReference>
<organism evidence="1 2">
    <name type="scientific">Meiothermus taiwanensis</name>
    <dbReference type="NCBI Taxonomy" id="172827"/>
    <lineage>
        <taxon>Bacteria</taxon>
        <taxon>Thermotogati</taxon>
        <taxon>Deinococcota</taxon>
        <taxon>Deinococci</taxon>
        <taxon>Thermales</taxon>
        <taxon>Thermaceae</taxon>
        <taxon>Meiothermus</taxon>
    </lineage>
</organism>
<dbReference type="RefSeq" id="WP_155915750.1">
    <property type="nucleotide sequence ID" value="NZ_JBHSXZ010000022.1"/>
</dbReference>
<dbReference type="AlphaFoldDB" id="A0A399E9Q3"/>
<protein>
    <submittedName>
        <fullName evidence="1">Uncharacterized protein</fullName>
    </submittedName>
</protein>
<dbReference type="EMBL" id="QWKX01000002">
    <property type="protein sequence ID" value="RIH79899.1"/>
    <property type="molecule type" value="Genomic_DNA"/>
</dbReference>
<evidence type="ECO:0000313" key="1">
    <source>
        <dbReference type="EMBL" id="RIH79899.1"/>
    </source>
</evidence>
<proteinExistence type="predicted"/>
<reference evidence="1 2" key="1">
    <citation type="submission" date="2018-08" db="EMBL/GenBank/DDBJ databases">
        <title>Meiothermus cateniformans JCM 15151 genome sequencing project.</title>
        <authorList>
            <person name="Da Costa M.S."/>
            <person name="Albuquerque L."/>
            <person name="Raposo P."/>
            <person name="Froufe H.J.C."/>
            <person name="Barroso C.S."/>
            <person name="Egas C."/>
        </authorList>
    </citation>
    <scope>NUCLEOTIDE SEQUENCE [LARGE SCALE GENOMIC DNA]</scope>
    <source>
        <strain evidence="1 2">JCM 15151</strain>
    </source>
</reference>